<feature type="compositionally biased region" description="Basic and acidic residues" evidence="14">
    <location>
        <begin position="362"/>
        <end position="376"/>
    </location>
</feature>
<dbReference type="Pfam" id="PF13292">
    <property type="entry name" value="DXP_synthase_N"/>
    <property type="match status" value="1"/>
</dbReference>
<evidence type="ECO:0000256" key="9">
    <source>
        <dbReference type="ARBA" id="ARBA00022842"/>
    </source>
</evidence>
<dbReference type="Gramene" id="EOY31425">
    <property type="protein sequence ID" value="EOY31425"/>
    <property type="gene ID" value="TCM_038364"/>
</dbReference>
<keyword evidence="17" id="KW-1185">Reference proteome</keyword>
<evidence type="ECO:0000256" key="4">
    <source>
        <dbReference type="ARBA" id="ARBA00011081"/>
    </source>
</evidence>
<keyword evidence="8" id="KW-0479">Metal-binding</keyword>
<dbReference type="Proteomes" id="UP000026915">
    <property type="component" value="Chromosome 9"/>
</dbReference>
<evidence type="ECO:0000259" key="15">
    <source>
        <dbReference type="SMART" id="SM00861"/>
    </source>
</evidence>
<dbReference type="OMA" id="DAGQHTY"/>
<gene>
    <name evidence="16" type="ORF">TCM_038364</name>
</gene>
<dbReference type="CDD" id="cd02007">
    <property type="entry name" value="TPP_DXS"/>
    <property type="match status" value="1"/>
</dbReference>
<evidence type="ECO:0000313" key="16">
    <source>
        <dbReference type="EMBL" id="EOY31425.1"/>
    </source>
</evidence>
<evidence type="ECO:0000256" key="2">
    <source>
        <dbReference type="ARBA" id="ARBA00001964"/>
    </source>
</evidence>
<dbReference type="GO" id="GO:0046872">
    <property type="term" value="F:metal ion binding"/>
    <property type="evidence" value="ECO:0007669"/>
    <property type="project" value="UniProtKB-KW"/>
</dbReference>
<evidence type="ECO:0000256" key="7">
    <source>
        <dbReference type="ARBA" id="ARBA00022679"/>
    </source>
</evidence>
<dbReference type="SUPFAM" id="SSF52922">
    <property type="entry name" value="TK C-terminal domain-like"/>
    <property type="match status" value="1"/>
</dbReference>
<dbReference type="SMART" id="SM00861">
    <property type="entry name" value="Transket_pyr"/>
    <property type="match status" value="1"/>
</dbReference>
<dbReference type="EMBL" id="CM001887">
    <property type="protein sequence ID" value="EOY31425.1"/>
    <property type="molecule type" value="Genomic_DNA"/>
</dbReference>
<dbReference type="eggNOG" id="KOG0523">
    <property type="taxonomic scope" value="Eukaryota"/>
</dbReference>
<dbReference type="NCBIfam" id="NF003933">
    <property type="entry name" value="PRK05444.2-2"/>
    <property type="match status" value="1"/>
</dbReference>
<comment type="cofactor">
    <cofactor evidence="1">
        <name>Mg(2+)</name>
        <dbReference type="ChEBI" id="CHEBI:18420"/>
    </cofactor>
</comment>
<dbReference type="STRING" id="3641.A0A061GNH2"/>
<dbReference type="NCBIfam" id="TIGR00204">
    <property type="entry name" value="dxs"/>
    <property type="match status" value="1"/>
</dbReference>
<evidence type="ECO:0000256" key="11">
    <source>
        <dbReference type="ARBA" id="ARBA00023052"/>
    </source>
</evidence>
<sequence>MGTAPTQCPPGISANLHAKFDNRIEFSCSNFPSTLNISKLNCHPNSKGLVNRICSLPDIDDLFWEKVPTPILDVVENPMHLKNLTIKELKLLADEIRSELSSIMSRTQRSFKASLAAVELTVALHYVFHAPVDKILWDAGEQTYAHKILTGRRFLMPTLRQKNGLSGFTSQTESEYDPFGAGHGCNSISAGLGSMAVARDIKGKRECVVTVISNGTTMAGQVYEAMSNAGYLDSNLVVILNDSCHSLHPKIEEGPKTSINALSSTLSRLQSSKSFRKFREAAKVVTKRIGRGMHELAAKVDEYARGMMGPLGSTLFEELGLYYIGPVDGHNIEDLICVLQEVASLDSMGPVLVHVITEENQGSEHDQKRETEEKQQEGLSLNGTRSFSYGEHCRTYSDCLVEALVLEAEKDKDIVVVHAGMEMDSSLQLFQERFSDRFFDVGMAEQHAVTFSAGLSCGGLKPFCIIPSTFLQRAYDQVVHDVDRQRIPVRFVITSAGLVGSDGALQCGAFDITFMSCLPNMIVMAPSDEDELMHMVATAAQIDDQPVCFRYPRGALVRTDYPICSGTALEIGKGKVLVEGKDVALLGYGAMVQNCLKAQTLLSKLGIDVTVADARFCKPLDIKLLRQLCNSHAILITVEEGSVGGFGSHVAQFIALDGQLDGRLKWRPIVLPDNYIEHASPKEQLALAGLTGHHIAAATLSLLGRTREALLLMC</sequence>
<keyword evidence="10" id="KW-0784">Thiamine biosynthesis</keyword>
<comment type="subunit">
    <text evidence="5">Homodimer.</text>
</comment>
<dbReference type="FunCoup" id="A0A061GNH2">
    <property type="interactions" value="190"/>
</dbReference>
<dbReference type="PANTHER" id="PTHR43322">
    <property type="entry name" value="1-D-DEOXYXYLULOSE 5-PHOSPHATE SYNTHASE-RELATED"/>
    <property type="match status" value="1"/>
</dbReference>
<dbReference type="HAMAP" id="MF_00315">
    <property type="entry name" value="DXP_synth"/>
    <property type="match status" value="1"/>
</dbReference>
<dbReference type="InterPro" id="IPR029061">
    <property type="entry name" value="THDP-binding"/>
</dbReference>
<comment type="pathway">
    <text evidence="3">Metabolic intermediate biosynthesis; 1-deoxy-D-xylulose 5-phosphate biosynthesis; 1-deoxy-D-xylulose 5-phosphate from D-glyceraldehyde 3-phosphate and pyruvate: step 1/1.</text>
</comment>
<evidence type="ECO:0000256" key="5">
    <source>
        <dbReference type="ARBA" id="ARBA00011738"/>
    </source>
</evidence>
<dbReference type="GO" id="GO:0016114">
    <property type="term" value="P:terpenoid biosynthetic process"/>
    <property type="evidence" value="ECO:0007669"/>
    <property type="project" value="InterPro"/>
</dbReference>
<reference evidence="16 17" key="1">
    <citation type="journal article" date="2013" name="Genome Biol.">
        <title>The genome sequence of the most widely cultivated cacao type and its use to identify candidate genes regulating pod color.</title>
        <authorList>
            <person name="Motamayor J.C."/>
            <person name="Mockaitis K."/>
            <person name="Schmutz J."/>
            <person name="Haiminen N."/>
            <person name="Iii D.L."/>
            <person name="Cornejo O."/>
            <person name="Findley S.D."/>
            <person name="Zheng P."/>
            <person name="Utro F."/>
            <person name="Royaert S."/>
            <person name="Saski C."/>
            <person name="Jenkins J."/>
            <person name="Podicheti R."/>
            <person name="Zhao M."/>
            <person name="Scheffler B.E."/>
            <person name="Stack J.C."/>
            <person name="Feltus F.A."/>
            <person name="Mustiga G.M."/>
            <person name="Amores F."/>
            <person name="Phillips W."/>
            <person name="Marelli J.P."/>
            <person name="May G.D."/>
            <person name="Shapiro H."/>
            <person name="Ma J."/>
            <person name="Bustamante C.D."/>
            <person name="Schnell R.J."/>
            <person name="Main D."/>
            <person name="Gilbert D."/>
            <person name="Parida L."/>
            <person name="Kuhn D.N."/>
        </authorList>
    </citation>
    <scope>NUCLEOTIDE SEQUENCE [LARGE SCALE GENOMIC DNA]</scope>
    <source>
        <strain evidence="17">cv. Matina 1-6</strain>
    </source>
</reference>
<evidence type="ECO:0000256" key="1">
    <source>
        <dbReference type="ARBA" id="ARBA00001946"/>
    </source>
</evidence>
<feature type="region of interest" description="Disordered" evidence="14">
    <location>
        <begin position="359"/>
        <end position="380"/>
    </location>
</feature>
<dbReference type="Pfam" id="PF02780">
    <property type="entry name" value="Transketolase_C"/>
    <property type="match status" value="1"/>
</dbReference>
<dbReference type="Gene3D" id="3.40.50.970">
    <property type="match status" value="2"/>
</dbReference>
<accession>A0A061GNH2</accession>
<comment type="catalytic activity">
    <reaction evidence="13">
        <text>D-glyceraldehyde 3-phosphate + pyruvate + H(+) = 1-deoxy-D-xylulose 5-phosphate + CO2</text>
        <dbReference type="Rhea" id="RHEA:12605"/>
        <dbReference type="ChEBI" id="CHEBI:15361"/>
        <dbReference type="ChEBI" id="CHEBI:15378"/>
        <dbReference type="ChEBI" id="CHEBI:16526"/>
        <dbReference type="ChEBI" id="CHEBI:57792"/>
        <dbReference type="ChEBI" id="CHEBI:59776"/>
        <dbReference type="EC" id="2.2.1.7"/>
    </reaction>
    <physiologicalReaction direction="left-to-right" evidence="13">
        <dbReference type="Rhea" id="RHEA:12606"/>
    </physiologicalReaction>
</comment>
<dbReference type="FunFam" id="3.40.50.970:FF:000005">
    <property type="entry name" value="1-deoxy-D-xylulose-5-phosphate synthase"/>
    <property type="match status" value="1"/>
</dbReference>
<dbReference type="GO" id="GO:0016744">
    <property type="term" value="F:transketolase or transaldolase activity"/>
    <property type="evidence" value="ECO:0000318"/>
    <property type="project" value="GO_Central"/>
</dbReference>
<dbReference type="EC" id="2.2.1.7" evidence="6"/>
<dbReference type="PANTHER" id="PTHR43322:SF3">
    <property type="entry name" value="1-DEOXY-D-XYLULOSE-5-PHOSPHATE SYNTHASE"/>
    <property type="match status" value="1"/>
</dbReference>
<evidence type="ECO:0000256" key="8">
    <source>
        <dbReference type="ARBA" id="ARBA00022723"/>
    </source>
</evidence>
<feature type="domain" description="Transketolase-like pyrimidine-binding" evidence="15">
    <location>
        <begin position="394"/>
        <end position="559"/>
    </location>
</feature>
<keyword evidence="9" id="KW-0460">Magnesium</keyword>
<keyword evidence="11" id="KW-0786">Thiamine pyrophosphate</keyword>
<dbReference type="InterPro" id="IPR005477">
    <property type="entry name" value="Dxylulose-5-P_synthase"/>
</dbReference>
<dbReference type="InterPro" id="IPR005475">
    <property type="entry name" value="Transketolase-like_Pyr-bd"/>
</dbReference>
<name>A0A061GNH2_THECC</name>
<evidence type="ECO:0000256" key="10">
    <source>
        <dbReference type="ARBA" id="ARBA00022977"/>
    </source>
</evidence>
<protein>
    <recommendedName>
        <fullName evidence="6">1-deoxy-D-xylulose-5-phosphate synthase</fullName>
        <ecNumber evidence="6">2.2.1.7</ecNumber>
    </recommendedName>
</protein>
<dbReference type="Gene3D" id="3.40.50.920">
    <property type="match status" value="1"/>
</dbReference>
<dbReference type="SUPFAM" id="SSF52518">
    <property type="entry name" value="Thiamin diphosphate-binding fold (THDP-binding)"/>
    <property type="match status" value="2"/>
</dbReference>
<dbReference type="CDD" id="cd07033">
    <property type="entry name" value="TPP_PYR_DXS_TK_like"/>
    <property type="match status" value="1"/>
</dbReference>
<dbReference type="UniPathway" id="UPA00064">
    <property type="reaction ID" value="UER00091"/>
</dbReference>
<evidence type="ECO:0000256" key="6">
    <source>
        <dbReference type="ARBA" id="ARBA00013150"/>
    </source>
</evidence>
<evidence type="ECO:0000313" key="17">
    <source>
        <dbReference type="Proteomes" id="UP000026915"/>
    </source>
</evidence>
<keyword evidence="12" id="KW-0414">Isoprene biosynthesis</keyword>
<evidence type="ECO:0000256" key="13">
    <source>
        <dbReference type="ARBA" id="ARBA00050872"/>
    </source>
</evidence>
<dbReference type="AlphaFoldDB" id="A0A061GNH2"/>
<dbReference type="GO" id="GO:0009228">
    <property type="term" value="P:thiamine biosynthetic process"/>
    <property type="evidence" value="ECO:0007669"/>
    <property type="project" value="UniProtKB-KW"/>
</dbReference>
<dbReference type="GO" id="GO:0019288">
    <property type="term" value="P:isopentenyl diphosphate biosynthetic process, methylerythritol 4-phosphate pathway"/>
    <property type="evidence" value="ECO:0007669"/>
    <property type="project" value="UniProtKB-ARBA"/>
</dbReference>
<evidence type="ECO:0000256" key="12">
    <source>
        <dbReference type="ARBA" id="ARBA00023229"/>
    </source>
</evidence>
<comment type="similarity">
    <text evidence="4">Belongs to the transketolase family. DXPS subfamily.</text>
</comment>
<evidence type="ECO:0000256" key="14">
    <source>
        <dbReference type="SAM" id="MobiDB-lite"/>
    </source>
</evidence>
<organism evidence="16 17">
    <name type="scientific">Theobroma cacao</name>
    <name type="common">Cacao</name>
    <name type="synonym">Cocoa</name>
    <dbReference type="NCBI Taxonomy" id="3641"/>
    <lineage>
        <taxon>Eukaryota</taxon>
        <taxon>Viridiplantae</taxon>
        <taxon>Streptophyta</taxon>
        <taxon>Embryophyta</taxon>
        <taxon>Tracheophyta</taxon>
        <taxon>Spermatophyta</taxon>
        <taxon>Magnoliopsida</taxon>
        <taxon>eudicotyledons</taxon>
        <taxon>Gunneridae</taxon>
        <taxon>Pentapetalae</taxon>
        <taxon>rosids</taxon>
        <taxon>malvids</taxon>
        <taxon>Malvales</taxon>
        <taxon>Malvaceae</taxon>
        <taxon>Byttnerioideae</taxon>
        <taxon>Theobroma</taxon>
    </lineage>
</organism>
<keyword evidence="7" id="KW-0808">Transferase</keyword>
<dbReference type="InterPro" id="IPR033248">
    <property type="entry name" value="Transketolase_C"/>
</dbReference>
<dbReference type="FunFam" id="3.40.50.920:FF:000002">
    <property type="entry name" value="1-deoxy-D-xylulose-5-phosphate synthase"/>
    <property type="match status" value="1"/>
</dbReference>
<proteinExistence type="inferred from homology"/>
<dbReference type="Pfam" id="PF02779">
    <property type="entry name" value="Transket_pyr"/>
    <property type="match status" value="1"/>
</dbReference>
<comment type="cofactor">
    <cofactor evidence="2">
        <name>thiamine diphosphate</name>
        <dbReference type="ChEBI" id="CHEBI:58937"/>
    </cofactor>
</comment>
<dbReference type="InterPro" id="IPR009014">
    <property type="entry name" value="Transketo_C/PFOR_II"/>
</dbReference>
<dbReference type="GO" id="GO:0008661">
    <property type="term" value="F:1-deoxy-D-xylulose-5-phosphate synthase activity"/>
    <property type="evidence" value="ECO:0007669"/>
    <property type="project" value="UniProtKB-EC"/>
</dbReference>
<evidence type="ECO:0000256" key="3">
    <source>
        <dbReference type="ARBA" id="ARBA00004980"/>
    </source>
</evidence>
<dbReference type="InParanoid" id="A0A061GNH2"/>
<dbReference type="HOGENOM" id="CLU_009227_1_4_1"/>